<feature type="region of interest" description="Disordered" evidence="1">
    <location>
        <begin position="276"/>
        <end position="306"/>
    </location>
</feature>
<proteinExistence type="predicted"/>
<name>A0AAD9G762_BABDI</name>
<organism evidence="2 3">
    <name type="scientific">Babesia divergens</name>
    <dbReference type="NCBI Taxonomy" id="32595"/>
    <lineage>
        <taxon>Eukaryota</taxon>
        <taxon>Sar</taxon>
        <taxon>Alveolata</taxon>
        <taxon>Apicomplexa</taxon>
        <taxon>Aconoidasida</taxon>
        <taxon>Piroplasmida</taxon>
        <taxon>Babesiidae</taxon>
        <taxon>Babesia</taxon>
    </lineage>
</organism>
<protein>
    <submittedName>
        <fullName evidence="2">Uncharacterized protein</fullName>
    </submittedName>
</protein>
<evidence type="ECO:0000313" key="2">
    <source>
        <dbReference type="EMBL" id="KAK1933091.1"/>
    </source>
</evidence>
<accession>A0AAD9G762</accession>
<comment type="caution">
    <text evidence="2">The sequence shown here is derived from an EMBL/GenBank/DDBJ whole genome shotgun (WGS) entry which is preliminary data.</text>
</comment>
<reference evidence="2" key="1">
    <citation type="journal article" date="2014" name="Nucleic Acids Res.">
        <title>The evolutionary dynamics of variant antigen genes in Babesia reveal a history of genomic innovation underlying host-parasite interaction.</title>
        <authorList>
            <person name="Jackson A.P."/>
            <person name="Otto T.D."/>
            <person name="Darby A."/>
            <person name="Ramaprasad A."/>
            <person name="Xia D."/>
            <person name="Echaide I.E."/>
            <person name="Farber M."/>
            <person name="Gahlot S."/>
            <person name="Gamble J."/>
            <person name="Gupta D."/>
            <person name="Gupta Y."/>
            <person name="Jackson L."/>
            <person name="Malandrin L."/>
            <person name="Malas T.B."/>
            <person name="Moussa E."/>
            <person name="Nair M."/>
            <person name="Reid A.J."/>
            <person name="Sanders M."/>
            <person name="Sharma J."/>
            <person name="Tracey A."/>
            <person name="Quail M.A."/>
            <person name="Weir W."/>
            <person name="Wastling J.M."/>
            <person name="Hall N."/>
            <person name="Willadsen P."/>
            <person name="Lingelbach K."/>
            <person name="Shiels B."/>
            <person name="Tait A."/>
            <person name="Berriman M."/>
            <person name="Allred D.R."/>
            <person name="Pain A."/>
        </authorList>
    </citation>
    <scope>NUCLEOTIDE SEQUENCE</scope>
    <source>
        <strain evidence="2">1802A</strain>
    </source>
</reference>
<evidence type="ECO:0000256" key="1">
    <source>
        <dbReference type="SAM" id="MobiDB-lite"/>
    </source>
</evidence>
<sequence>MTTWREPDNENLPYRASIDDGVYQRCGDMYNSYFEDLESIGPLNTRDDASVSAKESGRKIKVGAKPLSGVRGIYYTRGTWRVQYRGNGQDIVSCVFNYDTKEVLIATFDLAFKLLRRVIKLGRHIKKEDGMIIGELTEDRLLDLDRRSRLRTSKQNGGCSKDSTPLSCKRVTRPRYDFDSDDNESEADYSHSPVCKKTRPSCEKISPQSCGVGSDIAVAPNMNYYVGKLSSFERRFQSYGNIATHALISFLIDEGCMRNSEIRGAGRRGDLYFSNEMGNDNLSEKGEPPSRDTYTIESPELYPPQVPRSTSLDGLDALYNQNTDSRYAFVISFTYIRSTARS</sequence>
<evidence type="ECO:0000313" key="3">
    <source>
        <dbReference type="Proteomes" id="UP001195914"/>
    </source>
</evidence>
<dbReference type="Proteomes" id="UP001195914">
    <property type="component" value="Unassembled WGS sequence"/>
</dbReference>
<reference evidence="2" key="2">
    <citation type="submission" date="2021-05" db="EMBL/GenBank/DDBJ databases">
        <authorList>
            <person name="Pain A."/>
        </authorList>
    </citation>
    <scope>NUCLEOTIDE SEQUENCE</scope>
    <source>
        <strain evidence="2">1802A</strain>
    </source>
</reference>
<keyword evidence="3" id="KW-1185">Reference proteome</keyword>
<gene>
    <name evidence="2" type="ORF">X943_002131</name>
</gene>
<feature type="region of interest" description="Disordered" evidence="1">
    <location>
        <begin position="173"/>
        <end position="193"/>
    </location>
</feature>
<dbReference type="EMBL" id="JAHBMH010000073">
    <property type="protein sequence ID" value="KAK1933091.1"/>
    <property type="molecule type" value="Genomic_DNA"/>
</dbReference>
<dbReference type="AlphaFoldDB" id="A0AAD9G762"/>